<reference evidence="1" key="1">
    <citation type="submission" date="2015-06" db="EMBL/GenBank/DDBJ databases">
        <authorList>
            <person name="Joergensen T."/>
        </authorList>
    </citation>
    <scope>NUCLEOTIDE SEQUENCE</scope>
    <source>
        <strain evidence="1">RGFK0030</strain>
    </source>
</reference>
<accession>A0A0H5PWT8</accession>
<organism evidence="1">
    <name type="scientific">uncultured prokaryote</name>
    <dbReference type="NCBI Taxonomy" id="198431"/>
    <lineage>
        <taxon>unclassified sequences</taxon>
        <taxon>environmental samples</taxon>
    </lineage>
</organism>
<dbReference type="AlphaFoldDB" id="A0A0H5PWT8"/>
<evidence type="ECO:0000313" key="1">
    <source>
        <dbReference type="EMBL" id="CRY93650.1"/>
    </source>
</evidence>
<proteinExistence type="predicted"/>
<sequence>MLYIATQPTAGIILLAAYLAPRVENHCRIPITLYYHSSGDILQVHEFFTYVNSRGPTKMGLAL</sequence>
<reference evidence="1" key="2">
    <citation type="submission" date="2015-07" db="EMBL/GenBank/DDBJ databases">
        <title>Plasmids, circular viruses and viroids from rat gut.</title>
        <authorList>
            <person name="Jorgensen T.J."/>
            <person name="Hansen M.A."/>
            <person name="Xu Z."/>
            <person name="Tabak M.A."/>
            <person name="Sorensen S.J."/>
            <person name="Hansen L.H."/>
        </authorList>
    </citation>
    <scope>NUCLEOTIDE SEQUENCE</scope>
    <source>
        <strain evidence="1">RGFK0030</strain>
    </source>
</reference>
<dbReference type="EMBL" id="LN852725">
    <property type="protein sequence ID" value="CRY93650.1"/>
    <property type="molecule type" value="Genomic_DNA"/>
</dbReference>
<name>A0A0H5PWT8_9ZZZZ</name>
<protein>
    <submittedName>
        <fullName evidence="1">Uncharacterized protein</fullName>
    </submittedName>
</protein>